<dbReference type="InterPro" id="IPR011991">
    <property type="entry name" value="ArsR-like_HTH"/>
</dbReference>
<dbReference type="InterPro" id="IPR019888">
    <property type="entry name" value="Tscrpt_reg_AsnC-like"/>
</dbReference>
<feature type="domain" description="HTH asnC-type" evidence="4">
    <location>
        <begin position="3"/>
        <end position="64"/>
    </location>
</feature>
<dbReference type="GO" id="GO:0006355">
    <property type="term" value="P:regulation of DNA-templated transcription"/>
    <property type="evidence" value="ECO:0007669"/>
    <property type="project" value="UniProtKB-ARBA"/>
</dbReference>
<evidence type="ECO:0000313" key="5">
    <source>
        <dbReference type="EMBL" id="GLR17176.1"/>
    </source>
</evidence>
<evidence type="ECO:0000256" key="3">
    <source>
        <dbReference type="ARBA" id="ARBA00023163"/>
    </source>
</evidence>
<dbReference type="InterPro" id="IPR019885">
    <property type="entry name" value="Tscrpt_reg_HTH_AsnC-type_CS"/>
</dbReference>
<dbReference type="InterPro" id="IPR036388">
    <property type="entry name" value="WH-like_DNA-bd_sf"/>
</dbReference>
<reference evidence="5" key="1">
    <citation type="journal article" date="2014" name="Int. J. Syst. Evol. Microbiol.">
        <title>Complete genome sequence of Corynebacterium casei LMG S-19264T (=DSM 44701T), isolated from a smear-ripened cheese.</title>
        <authorList>
            <consortium name="US DOE Joint Genome Institute (JGI-PGF)"/>
            <person name="Walter F."/>
            <person name="Albersmeier A."/>
            <person name="Kalinowski J."/>
            <person name="Ruckert C."/>
        </authorList>
    </citation>
    <scope>NUCLEOTIDE SEQUENCE</scope>
    <source>
        <strain evidence="5">NBRC 108769</strain>
    </source>
</reference>
<evidence type="ECO:0000256" key="2">
    <source>
        <dbReference type="ARBA" id="ARBA00023125"/>
    </source>
</evidence>
<dbReference type="RefSeq" id="WP_235293949.1">
    <property type="nucleotide sequence ID" value="NZ_BSOH01000010.1"/>
</dbReference>
<dbReference type="Pfam" id="PF01037">
    <property type="entry name" value="AsnC_trans_reg"/>
    <property type="match status" value="1"/>
</dbReference>
<keyword evidence="3" id="KW-0804">Transcription</keyword>
<dbReference type="GO" id="GO:0043200">
    <property type="term" value="P:response to amino acid"/>
    <property type="evidence" value="ECO:0007669"/>
    <property type="project" value="TreeGrafter"/>
</dbReference>
<dbReference type="Pfam" id="PF13412">
    <property type="entry name" value="HTH_24"/>
    <property type="match status" value="1"/>
</dbReference>
<dbReference type="SUPFAM" id="SSF54909">
    <property type="entry name" value="Dimeric alpha+beta barrel"/>
    <property type="match status" value="1"/>
</dbReference>
<accession>A0AA37SMJ6</accession>
<evidence type="ECO:0000313" key="6">
    <source>
        <dbReference type="Proteomes" id="UP001156666"/>
    </source>
</evidence>
<reference evidence="5" key="2">
    <citation type="submission" date="2023-01" db="EMBL/GenBank/DDBJ databases">
        <title>Draft genome sequence of Portibacter lacus strain NBRC 108769.</title>
        <authorList>
            <person name="Sun Q."/>
            <person name="Mori K."/>
        </authorList>
    </citation>
    <scope>NUCLEOTIDE SEQUENCE</scope>
    <source>
        <strain evidence="5">NBRC 108769</strain>
    </source>
</reference>
<dbReference type="PRINTS" id="PR00033">
    <property type="entry name" value="HTHASNC"/>
</dbReference>
<dbReference type="AlphaFoldDB" id="A0AA37SMJ6"/>
<dbReference type="SUPFAM" id="SSF46785">
    <property type="entry name" value="Winged helix' DNA-binding domain"/>
    <property type="match status" value="1"/>
</dbReference>
<keyword evidence="6" id="KW-1185">Reference proteome</keyword>
<keyword evidence="2" id="KW-0238">DNA-binding</keyword>
<name>A0AA37SMJ6_9BACT</name>
<dbReference type="GO" id="GO:0043565">
    <property type="term" value="F:sequence-specific DNA binding"/>
    <property type="evidence" value="ECO:0007669"/>
    <property type="project" value="InterPro"/>
</dbReference>
<dbReference type="InterPro" id="IPR011008">
    <property type="entry name" value="Dimeric_a/b-barrel"/>
</dbReference>
<gene>
    <name evidence="5" type="ORF">GCM10007940_17910</name>
</gene>
<sequence>MKLDKIDYQIIDMLQQDGRMTIRDMAQQLNLSTTPIFNRIKKLEQDGVIEKYIAQINPKKVNKGLFAFVHLSIKEHSKEAVDAIVGQVTAFQEVMECHYVTGGADFVLKVLVKNMEEYNVFITEKLFTVKNISKIDSLLSLSIPKHTSRIPLNEKLML</sequence>
<keyword evidence="1" id="KW-0805">Transcription regulation</keyword>
<dbReference type="SMART" id="SM00344">
    <property type="entry name" value="HTH_ASNC"/>
    <property type="match status" value="1"/>
</dbReference>
<dbReference type="PANTHER" id="PTHR30154">
    <property type="entry name" value="LEUCINE-RESPONSIVE REGULATORY PROTEIN"/>
    <property type="match status" value="1"/>
</dbReference>
<dbReference type="PANTHER" id="PTHR30154:SF34">
    <property type="entry name" value="TRANSCRIPTIONAL REGULATOR AZLB"/>
    <property type="match status" value="1"/>
</dbReference>
<dbReference type="PROSITE" id="PS50956">
    <property type="entry name" value="HTH_ASNC_2"/>
    <property type="match status" value="1"/>
</dbReference>
<dbReference type="PROSITE" id="PS00519">
    <property type="entry name" value="HTH_ASNC_1"/>
    <property type="match status" value="1"/>
</dbReference>
<dbReference type="GO" id="GO:0005829">
    <property type="term" value="C:cytosol"/>
    <property type="evidence" value="ECO:0007669"/>
    <property type="project" value="TreeGrafter"/>
</dbReference>
<organism evidence="5 6">
    <name type="scientific">Portibacter lacus</name>
    <dbReference type="NCBI Taxonomy" id="1099794"/>
    <lineage>
        <taxon>Bacteria</taxon>
        <taxon>Pseudomonadati</taxon>
        <taxon>Bacteroidota</taxon>
        <taxon>Saprospiria</taxon>
        <taxon>Saprospirales</taxon>
        <taxon>Haliscomenobacteraceae</taxon>
        <taxon>Portibacter</taxon>
    </lineage>
</organism>
<dbReference type="CDD" id="cd00090">
    <property type="entry name" value="HTH_ARSR"/>
    <property type="match status" value="1"/>
</dbReference>
<proteinExistence type="predicted"/>
<dbReference type="InterPro" id="IPR036390">
    <property type="entry name" value="WH_DNA-bd_sf"/>
</dbReference>
<dbReference type="Gene3D" id="3.30.70.920">
    <property type="match status" value="1"/>
</dbReference>
<dbReference type="Gene3D" id="1.10.10.10">
    <property type="entry name" value="Winged helix-like DNA-binding domain superfamily/Winged helix DNA-binding domain"/>
    <property type="match status" value="1"/>
</dbReference>
<protein>
    <submittedName>
        <fullName evidence="5">AsnC family transcriptional regulator</fullName>
    </submittedName>
</protein>
<dbReference type="Proteomes" id="UP001156666">
    <property type="component" value="Unassembled WGS sequence"/>
</dbReference>
<evidence type="ECO:0000256" key="1">
    <source>
        <dbReference type="ARBA" id="ARBA00023015"/>
    </source>
</evidence>
<dbReference type="EMBL" id="BSOH01000010">
    <property type="protein sequence ID" value="GLR17176.1"/>
    <property type="molecule type" value="Genomic_DNA"/>
</dbReference>
<dbReference type="InterPro" id="IPR000485">
    <property type="entry name" value="AsnC-type_HTH_dom"/>
</dbReference>
<dbReference type="InterPro" id="IPR019887">
    <property type="entry name" value="Tscrpt_reg_AsnC/Lrp_C"/>
</dbReference>
<comment type="caution">
    <text evidence="5">The sequence shown here is derived from an EMBL/GenBank/DDBJ whole genome shotgun (WGS) entry which is preliminary data.</text>
</comment>
<evidence type="ECO:0000259" key="4">
    <source>
        <dbReference type="PROSITE" id="PS50956"/>
    </source>
</evidence>